<comment type="function">
    <text evidence="1">Alpha-L-fucosidase is responsible for hydrolyzing the alpha-1,6-linked fucose joined to the reducing-end N-acetylglucosamine of the carbohydrate moieties of glycoproteins.</text>
</comment>
<dbReference type="InterPro" id="IPR059177">
    <property type="entry name" value="GH29D-like_dom"/>
</dbReference>
<evidence type="ECO:0000256" key="1">
    <source>
        <dbReference type="ARBA" id="ARBA00004071"/>
    </source>
</evidence>
<evidence type="ECO:0000256" key="7">
    <source>
        <dbReference type="SAM" id="SignalP"/>
    </source>
</evidence>
<evidence type="ECO:0000256" key="6">
    <source>
        <dbReference type="ARBA" id="ARBA00023295"/>
    </source>
</evidence>
<proteinExistence type="inferred from homology"/>
<dbReference type="EC" id="3.2.1.51" evidence="3"/>
<keyword evidence="10" id="KW-1185">Reference proteome</keyword>
<dbReference type="EMBL" id="CP036434">
    <property type="protein sequence ID" value="QDV07488.1"/>
    <property type="molecule type" value="Genomic_DNA"/>
</dbReference>
<dbReference type="Pfam" id="PF01120">
    <property type="entry name" value="Alpha_L_fucos"/>
    <property type="match status" value="1"/>
</dbReference>
<evidence type="ECO:0000313" key="9">
    <source>
        <dbReference type="EMBL" id="QDV07488.1"/>
    </source>
</evidence>
<dbReference type="Gene3D" id="3.20.20.80">
    <property type="entry name" value="Glycosidases"/>
    <property type="match status" value="1"/>
</dbReference>
<dbReference type="PANTHER" id="PTHR10030">
    <property type="entry name" value="ALPHA-L-FUCOSIDASE"/>
    <property type="match status" value="1"/>
</dbReference>
<name>A0A518ETS4_9BACT</name>
<organism evidence="9 10">
    <name type="scientific">Saltatorellus ferox</name>
    <dbReference type="NCBI Taxonomy" id="2528018"/>
    <lineage>
        <taxon>Bacteria</taxon>
        <taxon>Pseudomonadati</taxon>
        <taxon>Planctomycetota</taxon>
        <taxon>Planctomycetia</taxon>
        <taxon>Planctomycetia incertae sedis</taxon>
        <taxon>Saltatorellus</taxon>
    </lineage>
</organism>
<dbReference type="SMR" id="A0A518ETS4"/>
<sequence length="764" mass="83351" precursor="true">MAIMMPAVPLGLFVALAPLSMLKQEAATLPPVQEPVAEASASSPEPPSSALPSFGAIPNEHQLAWRDRTFYAFVHFGPNTFTGVEWGEGEENPDEFFPTDLDARQWVRAFKAAGMTGVILTAKHHDGFCLWPSDVTTHDVASSRWMDGKGDVLKALSDACRDEGLWFGVYLSPWDKHEPTYGSGDEYNEHFAAQLTEALTRYGDVAEVWFDGANGEGPNGKRQTYDWDRFVGVVREHQPGAVIFSDAGPDVRWCGNERAIGSETNWGTLNRDEITIGTSKMDELNTGHQGGTHWVPYECNTSIRPGWFWKAGLDGGLKGLDLLLDTWYASVGRGGNFLLNVPPDTRGQLVDVDVARLAQLGLILEATHSRDVLNTAVQRGGAVHSASNVRGGAQAMDPIGLLDPSRGVFWSVDDGHDADGKCLAWVEFRLPDPMIFDEVWLEEPIQLGQRITRFRVLVEDEAAGQGGPKPGALAVQQGQGAEAGWREVAAGTTIGARRILRIPETKSRRIRIAIDGTLATPALSRLSLYLSPPKVTVEPKSGTSIHPIPVTLASRAGQQIRYTLDGSEVTAESPLYAEPLSITTTGQLRARAFDGAQASPFEAVARYEVLSNADWKPAIAFIKPPDPGLRASVFEEGWQTLDQMAGRDPIGVKETAGFDVSVVTRREQCAVRFDGFVQVPQDGLYTLALVSDDGSRLYLHDELVVDNDGLHGMVRKEGKVALRAGYHPIRVEWFNARGSSALEVRWTGPGVGRDQAIPENVLFR</sequence>
<comment type="similarity">
    <text evidence="2">Belongs to the glycosyl hydrolase 29 family.</text>
</comment>
<dbReference type="FunFam" id="3.20.20.80:FF:000052">
    <property type="entry name" value="Putative alpha-L-fucosidase 1"/>
    <property type="match status" value="1"/>
</dbReference>
<evidence type="ECO:0000256" key="3">
    <source>
        <dbReference type="ARBA" id="ARBA00012662"/>
    </source>
</evidence>
<dbReference type="PROSITE" id="PS51820">
    <property type="entry name" value="PA14"/>
    <property type="match status" value="1"/>
</dbReference>
<dbReference type="GO" id="GO:0004560">
    <property type="term" value="F:alpha-L-fucosidase activity"/>
    <property type="evidence" value="ECO:0007669"/>
    <property type="project" value="InterPro"/>
</dbReference>
<evidence type="ECO:0000256" key="5">
    <source>
        <dbReference type="ARBA" id="ARBA00022801"/>
    </source>
</evidence>
<feature type="domain" description="PA14" evidence="8">
    <location>
        <begin position="624"/>
        <end position="761"/>
    </location>
</feature>
<dbReference type="PANTHER" id="PTHR10030:SF37">
    <property type="entry name" value="ALPHA-L-FUCOSIDASE-RELATED"/>
    <property type="match status" value="1"/>
</dbReference>
<dbReference type="InterPro" id="IPR057739">
    <property type="entry name" value="Glyco_hydro_29_N"/>
</dbReference>
<dbReference type="SUPFAM" id="SSF51445">
    <property type="entry name" value="(Trans)glycosidases"/>
    <property type="match status" value="1"/>
</dbReference>
<feature type="chain" id="PRO_5021782743" description="alpha-L-fucosidase" evidence="7">
    <location>
        <begin position="27"/>
        <end position="764"/>
    </location>
</feature>
<dbReference type="InterPro" id="IPR016286">
    <property type="entry name" value="FUC_metazoa-typ"/>
</dbReference>
<evidence type="ECO:0000313" key="10">
    <source>
        <dbReference type="Proteomes" id="UP000320390"/>
    </source>
</evidence>
<dbReference type="InterPro" id="IPR000933">
    <property type="entry name" value="Glyco_hydro_29"/>
</dbReference>
<dbReference type="Pfam" id="PF07691">
    <property type="entry name" value="PA14"/>
    <property type="match status" value="1"/>
</dbReference>
<feature type="signal peptide" evidence="7">
    <location>
        <begin position="1"/>
        <end position="26"/>
    </location>
</feature>
<gene>
    <name evidence="9" type="ORF">Poly30_30140</name>
</gene>
<evidence type="ECO:0000259" key="8">
    <source>
        <dbReference type="PROSITE" id="PS51820"/>
    </source>
</evidence>
<reference evidence="9 10" key="1">
    <citation type="submission" date="2019-02" db="EMBL/GenBank/DDBJ databases">
        <title>Deep-cultivation of Planctomycetes and their phenomic and genomic characterization uncovers novel biology.</title>
        <authorList>
            <person name="Wiegand S."/>
            <person name="Jogler M."/>
            <person name="Boedeker C."/>
            <person name="Pinto D."/>
            <person name="Vollmers J."/>
            <person name="Rivas-Marin E."/>
            <person name="Kohn T."/>
            <person name="Peeters S.H."/>
            <person name="Heuer A."/>
            <person name="Rast P."/>
            <person name="Oberbeckmann S."/>
            <person name="Bunk B."/>
            <person name="Jeske O."/>
            <person name="Meyerdierks A."/>
            <person name="Storesund J.E."/>
            <person name="Kallscheuer N."/>
            <person name="Luecker S."/>
            <person name="Lage O.M."/>
            <person name="Pohl T."/>
            <person name="Merkel B.J."/>
            <person name="Hornburger P."/>
            <person name="Mueller R.-W."/>
            <person name="Bruemmer F."/>
            <person name="Labrenz M."/>
            <person name="Spormann A.M."/>
            <person name="Op den Camp H."/>
            <person name="Overmann J."/>
            <person name="Amann R."/>
            <person name="Jetten M.S.M."/>
            <person name="Mascher T."/>
            <person name="Medema M.H."/>
            <person name="Devos D.P."/>
            <person name="Kaster A.-K."/>
            <person name="Ovreas L."/>
            <person name="Rohde M."/>
            <person name="Galperin M.Y."/>
            <person name="Jogler C."/>
        </authorList>
    </citation>
    <scope>NUCLEOTIDE SEQUENCE [LARGE SCALE GENOMIC DNA]</scope>
    <source>
        <strain evidence="9 10">Poly30</strain>
    </source>
</reference>
<keyword evidence="6" id="KW-0326">Glycosidase</keyword>
<dbReference type="SMART" id="SM00758">
    <property type="entry name" value="PA14"/>
    <property type="match status" value="1"/>
</dbReference>
<dbReference type="Gene3D" id="2.60.120.260">
    <property type="entry name" value="Galactose-binding domain-like"/>
    <property type="match status" value="1"/>
</dbReference>
<dbReference type="GO" id="GO:0005764">
    <property type="term" value="C:lysosome"/>
    <property type="evidence" value="ECO:0007669"/>
    <property type="project" value="TreeGrafter"/>
</dbReference>
<keyword evidence="5" id="KW-0378">Hydrolase</keyword>
<accession>A0A518ETS4</accession>
<dbReference type="PRINTS" id="PR00741">
    <property type="entry name" value="GLHYDRLASE29"/>
</dbReference>
<dbReference type="GO" id="GO:0006004">
    <property type="term" value="P:fucose metabolic process"/>
    <property type="evidence" value="ECO:0007669"/>
    <property type="project" value="InterPro"/>
</dbReference>
<dbReference type="InterPro" id="IPR011658">
    <property type="entry name" value="PA14_dom"/>
</dbReference>
<dbReference type="SMART" id="SM00812">
    <property type="entry name" value="Alpha_L_fucos"/>
    <property type="match status" value="1"/>
</dbReference>
<dbReference type="GO" id="GO:0016139">
    <property type="term" value="P:glycoside catabolic process"/>
    <property type="evidence" value="ECO:0007669"/>
    <property type="project" value="TreeGrafter"/>
</dbReference>
<dbReference type="AlphaFoldDB" id="A0A518ETS4"/>
<dbReference type="Pfam" id="PF13290">
    <property type="entry name" value="CHB_HEX_C_1"/>
    <property type="match status" value="1"/>
</dbReference>
<dbReference type="Proteomes" id="UP000320390">
    <property type="component" value="Chromosome"/>
</dbReference>
<dbReference type="InterPro" id="IPR037524">
    <property type="entry name" value="PA14/GLEYA"/>
</dbReference>
<dbReference type="OrthoDB" id="107551at2"/>
<evidence type="ECO:0000256" key="2">
    <source>
        <dbReference type="ARBA" id="ARBA00007951"/>
    </source>
</evidence>
<protein>
    <recommendedName>
        <fullName evidence="3">alpha-L-fucosidase</fullName>
        <ecNumber evidence="3">3.2.1.51</ecNumber>
    </recommendedName>
</protein>
<dbReference type="SUPFAM" id="SSF56988">
    <property type="entry name" value="Anthrax protective antigen"/>
    <property type="match status" value="1"/>
</dbReference>
<keyword evidence="4 7" id="KW-0732">Signal</keyword>
<evidence type="ECO:0000256" key="4">
    <source>
        <dbReference type="ARBA" id="ARBA00022729"/>
    </source>
</evidence>
<dbReference type="InterPro" id="IPR017853">
    <property type="entry name" value="GH"/>
</dbReference>
<dbReference type="Gene3D" id="3.90.182.10">
    <property type="entry name" value="Toxin - Anthrax Protective Antigen,domain 1"/>
    <property type="match status" value="1"/>
</dbReference>